<dbReference type="PANTHER" id="PTHR14003:SF23">
    <property type="entry name" value="ZINC FINGER PROTEIN 143"/>
    <property type="match status" value="1"/>
</dbReference>
<dbReference type="SMART" id="SM00355">
    <property type="entry name" value="ZnF_C2H2"/>
    <property type="match status" value="4"/>
</dbReference>
<proteinExistence type="inferred from homology"/>
<feature type="region of interest" description="Disordered" evidence="12">
    <location>
        <begin position="117"/>
        <end position="140"/>
    </location>
</feature>
<evidence type="ECO:0000256" key="9">
    <source>
        <dbReference type="ARBA" id="ARBA00023163"/>
    </source>
</evidence>
<keyword evidence="6" id="KW-0862">Zinc</keyword>
<dbReference type="AlphaFoldDB" id="A0A8D2M751"/>
<evidence type="ECO:0000256" key="6">
    <source>
        <dbReference type="ARBA" id="ARBA00022833"/>
    </source>
</evidence>
<evidence type="ECO:0000256" key="7">
    <source>
        <dbReference type="ARBA" id="ARBA00023015"/>
    </source>
</evidence>
<keyword evidence="7" id="KW-0805">Transcription regulation</keyword>
<feature type="domain" description="C2H2-type" evidence="13">
    <location>
        <begin position="137"/>
        <end position="164"/>
    </location>
</feature>
<evidence type="ECO:0000256" key="2">
    <source>
        <dbReference type="ARBA" id="ARBA00006991"/>
    </source>
</evidence>
<organism evidence="14 15">
    <name type="scientific">Zonotrichia albicollis</name>
    <name type="common">White-throated sparrow</name>
    <name type="synonym">Fringilla albicollis</name>
    <dbReference type="NCBI Taxonomy" id="44394"/>
    <lineage>
        <taxon>Eukaryota</taxon>
        <taxon>Metazoa</taxon>
        <taxon>Chordata</taxon>
        <taxon>Craniata</taxon>
        <taxon>Vertebrata</taxon>
        <taxon>Euteleostomi</taxon>
        <taxon>Archelosauria</taxon>
        <taxon>Archosauria</taxon>
        <taxon>Dinosauria</taxon>
        <taxon>Saurischia</taxon>
        <taxon>Theropoda</taxon>
        <taxon>Coelurosauria</taxon>
        <taxon>Aves</taxon>
        <taxon>Neognathae</taxon>
        <taxon>Neoaves</taxon>
        <taxon>Telluraves</taxon>
        <taxon>Australaves</taxon>
        <taxon>Passeriformes</taxon>
        <taxon>Passerellidae</taxon>
        <taxon>Zonotrichia</taxon>
    </lineage>
</organism>
<dbReference type="Proteomes" id="UP000694413">
    <property type="component" value="Unassembled WGS sequence"/>
</dbReference>
<reference evidence="14" key="1">
    <citation type="submission" date="2025-08" db="UniProtKB">
        <authorList>
            <consortium name="Ensembl"/>
        </authorList>
    </citation>
    <scope>IDENTIFICATION</scope>
</reference>
<evidence type="ECO:0000256" key="11">
    <source>
        <dbReference type="PROSITE-ProRule" id="PRU00042"/>
    </source>
</evidence>
<accession>A0A8D2M751</accession>
<dbReference type="Pfam" id="PF00096">
    <property type="entry name" value="zf-C2H2"/>
    <property type="match status" value="4"/>
</dbReference>
<dbReference type="SUPFAM" id="SSF57667">
    <property type="entry name" value="beta-beta-alpha zinc fingers"/>
    <property type="match status" value="3"/>
</dbReference>
<dbReference type="GO" id="GO:0008270">
    <property type="term" value="F:zinc ion binding"/>
    <property type="evidence" value="ECO:0007669"/>
    <property type="project" value="UniProtKB-KW"/>
</dbReference>
<dbReference type="InterPro" id="IPR013087">
    <property type="entry name" value="Znf_C2H2_type"/>
</dbReference>
<evidence type="ECO:0000256" key="10">
    <source>
        <dbReference type="ARBA" id="ARBA00023242"/>
    </source>
</evidence>
<keyword evidence="10" id="KW-0539">Nucleus</keyword>
<feature type="domain" description="C2H2-type" evidence="13">
    <location>
        <begin position="165"/>
        <end position="192"/>
    </location>
</feature>
<sequence>FTSCAVRKRKMPWDTEAGEEEVSAPFPSVLLHLPAQHGPSCSTALGGSPCPCLWHGGKSHPVLVLPPPEQELSMESREDKCPRQNLVAEAVLSGSMAQEANGEEKSQRCRTRRGCKHSWRGSEGERASLGQEGGRRWSQRECGKSFRRSSDLIKHKRIHTRERPYECDQCRKRFKHNPHLVMHRQIHTGERPHECEECGKSFSRSSTLIRHQRTHTGERPYECGECGKRFRQSSNLIQHRSIHAGKRSHRCGKSGKIFRQHSYLIHHQKESACSKKADPRKSHAKPFLEHVN</sequence>
<comment type="similarity">
    <text evidence="2">Belongs to the krueppel C2H2-type zinc-finger protein family.</text>
</comment>
<dbReference type="FunFam" id="3.30.160.60:FF:000087">
    <property type="entry name" value="Zinc finger protein 354B"/>
    <property type="match status" value="1"/>
</dbReference>
<dbReference type="GO" id="GO:0000978">
    <property type="term" value="F:RNA polymerase II cis-regulatory region sequence-specific DNA binding"/>
    <property type="evidence" value="ECO:0007669"/>
    <property type="project" value="TreeGrafter"/>
</dbReference>
<dbReference type="GO" id="GO:0000785">
    <property type="term" value="C:chromatin"/>
    <property type="evidence" value="ECO:0007669"/>
    <property type="project" value="TreeGrafter"/>
</dbReference>
<dbReference type="Gene3D" id="3.30.160.60">
    <property type="entry name" value="Classic Zinc Finger"/>
    <property type="match status" value="4"/>
</dbReference>
<evidence type="ECO:0000256" key="3">
    <source>
        <dbReference type="ARBA" id="ARBA00022723"/>
    </source>
</evidence>
<feature type="domain" description="C2H2-type" evidence="13">
    <location>
        <begin position="221"/>
        <end position="248"/>
    </location>
</feature>
<feature type="domain" description="C2H2-type" evidence="13">
    <location>
        <begin position="193"/>
        <end position="220"/>
    </location>
</feature>
<dbReference type="PROSITE" id="PS00028">
    <property type="entry name" value="ZINC_FINGER_C2H2_1"/>
    <property type="match status" value="3"/>
</dbReference>
<evidence type="ECO:0000256" key="4">
    <source>
        <dbReference type="ARBA" id="ARBA00022737"/>
    </source>
</evidence>
<evidence type="ECO:0000256" key="12">
    <source>
        <dbReference type="SAM" id="MobiDB-lite"/>
    </source>
</evidence>
<keyword evidence="3" id="KW-0479">Metal-binding</keyword>
<evidence type="ECO:0000256" key="5">
    <source>
        <dbReference type="ARBA" id="ARBA00022771"/>
    </source>
</evidence>
<dbReference type="InterPro" id="IPR036236">
    <property type="entry name" value="Znf_C2H2_sf"/>
</dbReference>
<reference evidence="14" key="2">
    <citation type="submission" date="2025-09" db="UniProtKB">
        <authorList>
            <consortium name="Ensembl"/>
        </authorList>
    </citation>
    <scope>IDENTIFICATION</scope>
</reference>
<dbReference type="GO" id="GO:0005667">
    <property type="term" value="C:transcription regulator complex"/>
    <property type="evidence" value="ECO:0007669"/>
    <property type="project" value="TreeGrafter"/>
</dbReference>
<dbReference type="PROSITE" id="PS50157">
    <property type="entry name" value="ZINC_FINGER_C2H2_2"/>
    <property type="match status" value="4"/>
</dbReference>
<evidence type="ECO:0000313" key="14">
    <source>
        <dbReference type="Ensembl" id="ENSZALP00000002632.1"/>
    </source>
</evidence>
<evidence type="ECO:0000259" key="13">
    <source>
        <dbReference type="PROSITE" id="PS50157"/>
    </source>
</evidence>
<protein>
    <recommendedName>
        <fullName evidence="13">C2H2-type domain-containing protein</fullName>
    </recommendedName>
</protein>
<dbReference type="FunFam" id="3.30.160.60:FF:000058">
    <property type="entry name" value="Zinc finger protein 2 homolog"/>
    <property type="match status" value="1"/>
</dbReference>
<keyword evidence="5 11" id="KW-0863">Zinc-finger</keyword>
<dbReference type="FunFam" id="3.30.160.60:FF:000352">
    <property type="entry name" value="zinc finger protein 3 homolog"/>
    <property type="match status" value="1"/>
</dbReference>
<keyword evidence="8" id="KW-0238">DNA-binding</keyword>
<keyword evidence="9" id="KW-0804">Transcription</keyword>
<evidence type="ECO:0000256" key="1">
    <source>
        <dbReference type="ARBA" id="ARBA00004123"/>
    </source>
</evidence>
<dbReference type="Ensembl" id="ENSZALT00000004380.1">
    <property type="protein sequence ID" value="ENSZALP00000002632.1"/>
    <property type="gene ID" value="ENSZALG00000002789.1"/>
</dbReference>
<dbReference type="FunFam" id="3.30.160.60:FF:000281">
    <property type="entry name" value="Zinc finger protein 558 isoform X1"/>
    <property type="match status" value="1"/>
</dbReference>
<evidence type="ECO:0000313" key="15">
    <source>
        <dbReference type="Proteomes" id="UP000694413"/>
    </source>
</evidence>
<dbReference type="GO" id="GO:0000981">
    <property type="term" value="F:DNA-binding transcription factor activity, RNA polymerase II-specific"/>
    <property type="evidence" value="ECO:0007669"/>
    <property type="project" value="TreeGrafter"/>
</dbReference>
<feature type="region of interest" description="Disordered" evidence="12">
    <location>
        <begin position="269"/>
        <end position="292"/>
    </location>
</feature>
<evidence type="ECO:0000256" key="8">
    <source>
        <dbReference type="ARBA" id="ARBA00023125"/>
    </source>
</evidence>
<dbReference type="GO" id="GO:0031519">
    <property type="term" value="C:PcG protein complex"/>
    <property type="evidence" value="ECO:0007669"/>
    <property type="project" value="TreeGrafter"/>
</dbReference>
<comment type="subcellular location">
    <subcellularLocation>
        <location evidence="1">Nucleus</location>
    </subcellularLocation>
</comment>
<keyword evidence="4" id="KW-0677">Repeat</keyword>
<name>A0A8D2M751_ZONAL</name>
<keyword evidence="15" id="KW-1185">Reference proteome</keyword>
<dbReference type="PANTHER" id="PTHR14003">
    <property type="entry name" value="TRANSCRIPTIONAL REPRESSOR PROTEIN YY"/>
    <property type="match status" value="1"/>
</dbReference>